<proteinExistence type="predicted"/>
<evidence type="ECO:0000259" key="2">
    <source>
        <dbReference type="Pfam" id="PF20149"/>
    </source>
</evidence>
<feature type="region of interest" description="Disordered" evidence="1">
    <location>
        <begin position="139"/>
        <end position="191"/>
    </location>
</feature>
<dbReference type="Pfam" id="PF20149">
    <property type="entry name" value="DUF6532"/>
    <property type="match status" value="1"/>
</dbReference>
<feature type="region of interest" description="Disordered" evidence="1">
    <location>
        <begin position="1"/>
        <end position="95"/>
    </location>
</feature>
<dbReference type="Proteomes" id="UP000030108">
    <property type="component" value="Unassembled WGS sequence"/>
</dbReference>
<feature type="compositionally biased region" description="Polar residues" evidence="1">
    <location>
        <begin position="177"/>
        <end position="191"/>
    </location>
</feature>
<accession>X8J5D2</accession>
<comment type="caution">
    <text evidence="3">The sequence shown here is derived from an EMBL/GenBank/DDBJ whole genome shotgun (WGS) entry which is preliminary data.</text>
</comment>
<reference evidence="4" key="1">
    <citation type="journal article" date="2014" name="Genome Announc.">
        <title>Draft genome sequence of the plant-pathogenic soil fungus Rhizoctonia solani anastomosis group 3 strain Rhs1AP.</title>
        <authorList>
            <person name="Cubeta M.A."/>
            <person name="Thomas E."/>
            <person name="Dean R.A."/>
            <person name="Jabaji S."/>
            <person name="Neate S.M."/>
            <person name="Tavantzis S."/>
            <person name="Toda T."/>
            <person name="Vilgalys R."/>
            <person name="Bharathan N."/>
            <person name="Fedorova-Abrams N."/>
            <person name="Pakala S.B."/>
            <person name="Pakala S.M."/>
            <person name="Zafar N."/>
            <person name="Joardar V."/>
            <person name="Losada L."/>
            <person name="Nierman W.C."/>
        </authorList>
    </citation>
    <scope>NUCLEOTIDE SEQUENCE [LARGE SCALE GENOMIC DNA]</scope>
    <source>
        <strain evidence="4">AG-3</strain>
    </source>
</reference>
<dbReference type="OrthoDB" id="3240718at2759"/>
<feature type="compositionally biased region" description="Polar residues" evidence="1">
    <location>
        <begin position="263"/>
        <end position="288"/>
    </location>
</feature>
<gene>
    <name evidence="3" type="ORF">RSOL_195530</name>
</gene>
<sequence length="563" mass="62423">MPSATRSGSISSAQAKDTTPSSEINATKTNGYNTRGKSYKYSHTKAPFIPAPAQPTKRRAPPISVARKRQRDDVDATAEERNTNPSTDAIEESETQAIDNTIKSSSMNATENLVPNMLGGSDLHDDDPLVDNLLAPHQTFASSDSHDPAPSDTPNSDIEASESNLRETSPRALRRISITQSTTPPTWARFSTQEERDFSLFLSGSSTLFTRPSARIENVNSDNPLPERPVPNSDHTNSASHQGQLVNAIASASRTENIDVFSGTHTNYPNPDSQSNTSSSIPMGICTNSAPHTQPTALVVRTPTSEFAFNPPELKLEPSNGSHATYRNEPCFYAEEDLEVLRNDCNIGQSALEFVRKKESSIRCELQAGILSIIEESYGVNNTTIEKLNKLISQLNYVYTEYNIETKKVSGRYHHPCLIRILVAILFTKRKRGRPIGVRFMPLIMEAHHSMDEARLPEAAGITTSMIALACTLVLCGLQSIKAGDSSERLGTRREKPVPFTKKRYSAHYRNFANKIKQYNRVEEVRKAYLEEIMRGYLQVQLDEMEDSDVNIEANDEMHSDGD</sequence>
<evidence type="ECO:0000256" key="1">
    <source>
        <dbReference type="SAM" id="MobiDB-lite"/>
    </source>
</evidence>
<feature type="domain" description="DUF6532" evidence="2">
    <location>
        <begin position="350"/>
        <end position="518"/>
    </location>
</feature>
<evidence type="ECO:0000313" key="3">
    <source>
        <dbReference type="EMBL" id="EUC56764.1"/>
    </source>
</evidence>
<dbReference type="AlphaFoldDB" id="X8J5D2"/>
<organism evidence="3 4">
    <name type="scientific">Rhizoctonia solani AG-3 Rhs1AP</name>
    <dbReference type="NCBI Taxonomy" id="1086054"/>
    <lineage>
        <taxon>Eukaryota</taxon>
        <taxon>Fungi</taxon>
        <taxon>Dikarya</taxon>
        <taxon>Basidiomycota</taxon>
        <taxon>Agaricomycotina</taxon>
        <taxon>Agaricomycetes</taxon>
        <taxon>Cantharellales</taxon>
        <taxon>Ceratobasidiaceae</taxon>
        <taxon>Rhizoctonia</taxon>
    </lineage>
</organism>
<dbReference type="EMBL" id="JATN01000322">
    <property type="protein sequence ID" value="EUC56764.1"/>
    <property type="molecule type" value="Genomic_DNA"/>
</dbReference>
<dbReference type="InterPro" id="IPR045341">
    <property type="entry name" value="DUF6532"/>
</dbReference>
<feature type="region of interest" description="Disordered" evidence="1">
    <location>
        <begin position="213"/>
        <end position="241"/>
    </location>
</feature>
<feature type="compositionally biased region" description="Polar residues" evidence="1">
    <location>
        <begin position="1"/>
        <end position="36"/>
    </location>
</feature>
<feature type="non-terminal residue" evidence="3">
    <location>
        <position position="563"/>
    </location>
</feature>
<feature type="compositionally biased region" description="Polar residues" evidence="1">
    <location>
        <begin position="153"/>
        <end position="163"/>
    </location>
</feature>
<name>X8J5D2_9AGAM</name>
<evidence type="ECO:0000313" key="4">
    <source>
        <dbReference type="Proteomes" id="UP000030108"/>
    </source>
</evidence>
<feature type="compositionally biased region" description="Basic and acidic residues" evidence="1">
    <location>
        <begin position="70"/>
        <end position="82"/>
    </location>
</feature>
<feature type="region of interest" description="Disordered" evidence="1">
    <location>
        <begin position="262"/>
        <end position="288"/>
    </location>
</feature>
<protein>
    <recommendedName>
        <fullName evidence="2">DUF6532 domain-containing protein</fullName>
    </recommendedName>
</protein>